<evidence type="ECO:0000313" key="4">
    <source>
        <dbReference type="EMBL" id="GFH48831.1"/>
    </source>
</evidence>
<dbReference type="PANTHER" id="PTHR46368">
    <property type="match status" value="1"/>
</dbReference>
<sequence>MSNESNLRVGILGAARIAKKNVAALRSVSSGCDFVAIASRSLEKAQAFVRDYVSTEGEETMIQIFGGDSAYDELIQSDSVSAVYVPLPVSVKKEWIIKALRNKKHVLCEKPVSVNSGDYEDLLCIAKEENRFLMDGTMFVHNIRTHQIMDFISEGGLGQVSRINSEFCFTGDDEFFSQDIRISKDGDPHGCIGDLGWYNIRLAQLVAKANHSARAKKVQTTYWKLNSNNVPIDAQGLVFFANDDTNETDMILSFHCSFLHVLQQRVSIVGSEKTLDVNDFVIPREDACVYSLHGQTLTVNEVFSTLSNEYVEVQCNPVQEVLMWRNFSKICEEIEKSNDWTNIEAVTLSEISLENQRIIDGLMESIAQDGKPVYL</sequence>
<dbReference type="InterPro" id="IPR000683">
    <property type="entry name" value="Gfo/Idh/MocA-like_OxRdtase_N"/>
</dbReference>
<evidence type="ECO:0000256" key="1">
    <source>
        <dbReference type="ARBA" id="ARBA00010928"/>
    </source>
</evidence>
<comment type="caution">
    <text evidence="4">The sequence shown here is derived from an EMBL/GenBank/DDBJ whole genome shotgun (WGS) entry which is preliminary data.</text>
</comment>
<dbReference type="PANTHER" id="PTHR46368:SF4">
    <property type="entry name" value="OS10G0403700 PROTEIN"/>
    <property type="match status" value="1"/>
</dbReference>
<dbReference type="SUPFAM" id="SSF51735">
    <property type="entry name" value="NAD(P)-binding Rossmann-fold domains"/>
    <property type="match status" value="1"/>
</dbReference>
<evidence type="ECO:0000259" key="3">
    <source>
        <dbReference type="Pfam" id="PF22725"/>
    </source>
</evidence>
<dbReference type="EMBL" id="BLLK01000029">
    <property type="protein sequence ID" value="GFH48831.1"/>
    <property type="molecule type" value="Genomic_DNA"/>
</dbReference>
<name>A0AAD3CPR0_9STRA</name>
<dbReference type="SUPFAM" id="SSF55347">
    <property type="entry name" value="Glyceraldehyde-3-phosphate dehydrogenase-like, C-terminal domain"/>
    <property type="match status" value="1"/>
</dbReference>
<dbReference type="InterPro" id="IPR055170">
    <property type="entry name" value="GFO_IDH_MocA-like_dom"/>
</dbReference>
<dbReference type="Pfam" id="PF01408">
    <property type="entry name" value="GFO_IDH_MocA"/>
    <property type="match status" value="1"/>
</dbReference>
<evidence type="ECO:0000313" key="5">
    <source>
        <dbReference type="Proteomes" id="UP001054902"/>
    </source>
</evidence>
<evidence type="ECO:0000259" key="2">
    <source>
        <dbReference type="Pfam" id="PF01408"/>
    </source>
</evidence>
<dbReference type="GO" id="GO:0000166">
    <property type="term" value="F:nucleotide binding"/>
    <property type="evidence" value="ECO:0007669"/>
    <property type="project" value="InterPro"/>
</dbReference>
<dbReference type="Proteomes" id="UP001054902">
    <property type="component" value="Unassembled WGS sequence"/>
</dbReference>
<keyword evidence="5" id="KW-1185">Reference proteome</keyword>
<dbReference type="AlphaFoldDB" id="A0AAD3CPR0"/>
<feature type="domain" description="GFO/IDH/MocA-like oxidoreductase" evidence="3">
    <location>
        <begin position="147"/>
        <end position="275"/>
    </location>
</feature>
<gene>
    <name evidence="4" type="ORF">CTEN210_05307</name>
</gene>
<dbReference type="Pfam" id="PF22725">
    <property type="entry name" value="GFO_IDH_MocA_C3"/>
    <property type="match status" value="1"/>
</dbReference>
<reference evidence="4 5" key="1">
    <citation type="journal article" date="2021" name="Sci. Rep.">
        <title>The genome of the diatom Chaetoceros tenuissimus carries an ancient integrated fragment of an extant virus.</title>
        <authorList>
            <person name="Hongo Y."/>
            <person name="Kimura K."/>
            <person name="Takaki Y."/>
            <person name="Yoshida Y."/>
            <person name="Baba S."/>
            <person name="Kobayashi G."/>
            <person name="Nagasaki K."/>
            <person name="Hano T."/>
            <person name="Tomaru Y."/>
        </authorList>
    </citation>
    <scope>NUCLEOTIDE SEQUENCE [LARGE SCALE GENOMIC DNA]</scope>
    <source>
        <strain evidence="4 5">NIES-3715</strain>
    </source>
</reference>
<dbReference type="Gene3D" id="3.40.50.720">
    <property type="entry name" value="NAD(P)-binding Rossmann-like Domain"/>
    <property type="match status" value="1"/>
</dbReference>
<proteinExistence type="inferred from homology"/>
<dbReference type="InterPro" id="IPR036291">
    <property type="entry name" value="NAD(P)-bd_dom_sf"/>
</dbReference>
<evidence type="ECO:0008006" key="6">
    <source>
        <dbReference type="Google" id="ProtNLM"/>
    </source>
</evidence>
<comment type="similarity">
    <text evidence="1">Belongs to the Gfo/Idh/MocA family.</text>
</comment>
<accession>A0AAD3CPR0</accession>
<protein>
    <recommendedName>
        <fullName evidence="6">Gfo/Idh/MocA-like oxidoreductase N-terminal domain-containing protein</fullName>
    </recommendedName>
</protein>
<feature type="domain" description="Gfo/Idh/MocA-like oxidoreductase N-terminal" evidence="2">
    <location>
        <begin position="7"/>
        <end position="134"/>
    </location>
</feature>
<organism evidence="4 5">
    <name type="scientific">Chaetoceros tenuissimus</name>
    <dbReference type="NCBI Taxonomy" id="426638"/>
    <lineage>
        <taxon>Eukaryota</taxon>
        <taxon>Sar</taxon>
        <taxon>Stramenopiles</taxon>
        <taxon>Ochrophyta</taxon>
        <taxon>Bacillariophyta</taxon>
        <taxon>Coscinodiscophyceae</taxon>
        <taxon>Chaetocerotophycidae</taxon>
        <taxon>Chaetocerotales</taxon>
        <taxon>Chaetocerotaceae</taxon>
        <taxon>Chaetoceros</taxon>
    </lineage>
</organism>
<dbReference type="Gene3D" id="3.30.360.10">
    <property type="entry name" value="Dihydrodipicolinate Reductase, domain 2"/>
    <property type="match status" value="1"/>
</dbReference>